<protein>
    <submittedName>
        <fullName evidence="1">Uncharacterized protein</fullName>
    </submittedName>
</protein>
<accession>A0A834M6Q2</accession>
<sequence length="130" mass="15243">MIPPVLLAGIVFFGNFPIIFSRNLPVNERHFSVETFLNSDQRHLKNHGAIDDIISYMTNQGNAGIPITEYETNEVTNDDSRQNITDEFEQTYLIVKTKTRRSRRGKRYYQIHHTLCHFKICNMGKRRRVS</sequence>
<comment type="caution">
    <text evidence="1">The sequence shown here is derived from an EMBL/GenBank/DDBJ whole genome shotgun (WGS) entry which is preliminary data.</text>
</comment>
<keyword evidence="2" id="KW-1185">Reference proteome</keyword>
<dbReference type="Proteomes" id="UP000625711">
    <property type="component" value="Unassembled WGS sequence"/>
</dbReference>
<organism evidence="1 2">
    <name type="scientific">Rhynchophorus ferrugineus</name>
    <name type="common">Red palm weevil</name>
    <name type="synonym">Curculio ferrugineus</name>
    <dbReference type="NCBI Taxonomy" id="354439"/>
    <lineage>
        <taxon>Eukaryota</taxon>
        <taxon>Metazoa</taxon>
        <taxon>Ecdysozoa</taxon>
        <taxon>Arthropoda</taxon>
        <taxon>Hexapoda</taxon>
        <taxon>Insecta</taxon>
        <taxon>Pterygota</taxon>
        <taxon>Neoptera</taxon>
        <taxon>Endopterygota</taxon>
        <taxon>Coleoptera</taxon>
        <taxon>Polyphaga</taxon>
        <taxon>Cucujiformia</taxon>
        <taxon>Curculionidae</taxon>
        <taxon>Dryophthorinae</taxon>
        <taxon>Rhynchophorus</taxon>
    </lineage>
</organism>
<dbReference type="AlphaFoldDB" id="A0A834M6Q2"/>
<gene>
    <name evidence="1" type="ORF">GWI33_013356</name>
</gene>
<reference evidence="1" key="1">
    <citation type="submission" date="2020-08" db="EMBL/GenBank/DDBJ databases">
        <title>Genome sequencing and assembly of the red palm weevil Rhynchophorus ferrugineus.</title>
        <authorList>
            <person name="Dias G.B."/>
            <person name="Bergman C.M."/>
            <person name="Manee M."/>
        </authorList>
    </citation>
    <scope>NUCLEOTIDE SEQUENCE</scope>
    <source>
        <strain evidence="1">AA-2017</strain>
        <tissue evidence="1">Whole larva</tissue>
    </source>
</reference>
<dbReference type="EMBL" id="JAACXV010013202">
    <property type="protein sequence ID" value="KAF7273956.1"/>
    <property type="molecule type" value="Genomic_DNA"/>
</dbReference>
<proteinExistence type="predicted"/>
<dbReference type="OrthoDB" id="6765939at2759"/>
<evidence type="ECO:0000313" key="2">
    <source>
        <dbReference type="Proteomes" id="UP000625711"/>
    </source>
</evidence>
<name>A0A834M6Q2_RHYFE</name>
<evidence type="ECO:0000313" key="1">
    <source>
        <dbReference type="EMBL" id="KAF7273956.1"/>
    </source>
</evidence>